<dbReference type="EMBL" id="JAVDTL010000006">
    <property type="protein sequence ID" value="MDR6768670.1"/>
    <property type="molecule type" value="Genomic_DNA"/>
</dbReference>
<evidence type="ECO:0000313" key="2">
    <source>
        <dbReference type="EMBL" id="MDR6768670.1"/>
    </source>
</evidence>
<dbReference type="Proteomes" id="UP001253458">
    <property type="component" value="Unassembled WGS sequence"/>
</dbReference>
<feature type="region of interest" description="Disordered" evidence="1">
    <location>
        <begin position="1"/>
        <end position="48"/>
    </location>
</feature>
<dbReference type="AlphaFoldDB" id="A0AAJ2C232"/>
<dbReference type="EMBL" id="JAVDTS010000003">
    <property type="protein sequence ID" value="MDR6837386.1"/>
    <property type="molecule type" value="Genomic_DNA"/>
</dbReference>
<proteinExistence type="predicted"/>
<sequence>MSCNSRERQAAIQAKRNPKPWELERDEELEELDFPVRDDEPEPIHTTH</sequence>
<reference evidence="2 4" key="1">
    <citation type="submission" date="2023-07" db="EMBL/GenBank/DDBJ databases">
        <title>Sorghum-associated microbial communities from plants grown in Nebraska, USA.</title>
        <authorList>
            <person name="Schachtman D."/>
        </authorList>
    </citation>
    <scope>NUCLEOTIDE SEQUENCE</scope>
    <source>
        <strain evidence="3 4">BE105</strain>
        <strain evidence="2">BE69</strain>
    </source>
</reference>
<accession>A0AAJ2C232</accession>
<dbReference type="RefSeq" id="WP_209818711.1">
    <property type="nucleotide sequence ID" value="NZ_JAVDTL010000006.1"/>
</dbReference>
<organism evidence="2 5">
    <name type="scientific">Acidovorax delafieldii</name>
    <name type="common">Pseudomonas delafieldii</name>
    <dbReference type="NCBI Taxonomy" id="47920"/>
    <lineage>
        <taxon>Bacteria</taxon>
        <taxon>Pseudomonadati</taxon>
        <taxon>Pseudomonadota</taxon>
        <taxon>Betaproteobacteria</taxon>
        <taxon>Burkholderiales</taxon>
        <taxon>Comamonadaceae</taxon>
        <taxon>Acidovorax</taxon>
    </lineage>
</organism>
<gene>
    <name evidence="2" type="ORF">J2W88_003974</name>
    <name evidence="3" type="ORF">J2W93_002224</name>
</gene>
<dbReference type="Proteomes" id="UP001249076">
    <property type="component" value="Unassembled WGS sequence"/>
</dbReference>
<evidence type="ECO:0000256" key="1">
    <source>
        <dbReference type="SAM" id="MobiDB-lite"/>
    </source>
</evidence>
<keyword evidence="4" id="KW-1185">Reference proteome</keyword>
<evidence type="ECO:0000313" key="3">
    <source>
        <dbReference type="EMBL" id="MDR6837386.1"/>
    </source>
</evidence>
<feature type="compositionally biased region" description="Basic and acidic residues" evidence="1">
    <location>
        <begin position="34"/>
        <end position="48"/>
    </location>
</feature>
<evidence type="ECO:0000313" key="4">
    <source>
        <dbReference type="Proteomes" id="UP001249076"/>
    </source>
</evidence>
<comment type="caution">
    <text evidence="2">The sequence shown here is derived from an EMBL/GenBank/DDBJ whole genome shotgun (WGS) entry which is preliminary data.</text>
</comment>
<feature type="compositionally biased region" description="Acidic residues" evidence="1">
    <location>
        <begin position="24"/>
        <end position="33"/>
    </location>
</feature>
<protein>
    <submittedName>
        <fullName evidence="2">Uncharacterized protein</fullName>
    </submittedName>
</protein>
<name>A0AAJ2C232_ACIDE</name>
<evidence type="ECO:0000313" key="5">
    <source>
        <dbReference type="Proteomes" id="UP001253458"/>
    </source>
</evidence>